<proteinExistence type="predicted"/>
<gene>
    <name evidence="2" type="ORF">TCE0_034r12248</name>
</gene>
<sequence>MFTQAGTHESIKDTYPQGQLQWWEGGIYENEYIKEHGIWKLFRYRFFPHYNARYETGWSFTSLEHPLFLTKTFPEDPVGPDEFIEQRLQWPDTRVVPFHYPHPVTGNRISDGDMRAPKYGEDASTADKPLTLELPNDQKREGAQDAIVKLKPGTKVLPEFVEHKS</sequence>
<accession>A0A6V8HGS8</accession>
<comment type="caution">
    <text evidence="2">The sequence shown here is derived from an EMBL/GenBank/DDBJ whole genome shotgun (WGS) entry which is preliminary data.</text>
</comment>
<dbReference type="AlphaFoldDB" id="A0A6V8HGS8"/>
<evidence type="ECO:0000313" key="3">
    <source>
        <dbReference type="Proteomes" id="UP000053095"/>
    </source>
</evidence>
<name>A0A6V8HGS8_TALPI</name>
<feature type="compositionally biased region" description="Basic and acidic residues" evidence="1">
    <location>
        <begin position="110"/>
        <end position="121"/>
    </location>
</feature>
<evidence type="ECO:0000313" key="2">
    <source>
        <dbReference type="EMBL" id="GAM40136.1"/>
    </source>
</evidence>
<protein>
    <submittedName>
        <fullName evidence="2">Uncharacterized protein</fullName>
    </submittedName>
</protein>
<keyword evidence="3" id="KW-1185">Reference proteome</keyword>
<dbReference type="EMBL" id="DF933830">
    <property type="protein sequence ID" value="GAM40136.1"/>
    <property type="molecule type" value="Genomic_DNA"/>
</dbReference>
<organism evidence="2 3">
    <name type="scientific">Talaromyces pinophilus</name>
    <name type="common">Penicillium pinophilum</name>
    <dbReference type="NCBI Taxonomy" id="128442"/>
    <lineage>
        <taxon>Eukaryota</taxon>
        <taxon>Fungi</taxon>
        <taxon>Dikarya</taxon>
        <taxon>Ascomycota</taxon>
        <taxon>Pezizomycotina</taxon>
        <taxon>Eurotiomycetes</taxon>
        <taxon>Eurotiomycetidae</taxon>
        <taxon>Eurotiales</taxon>
        <taxon>Trichocomaceae</taxon>
        <taxon>Talaromyces</taxon>
        <taxon>Talaromyces sect. Talaromyces</taxon>
    </lineage>
</organism>
<evidence type="ECO:0000256" key="1">
    <source>
        <dbReference type="SAM" id="MobiDB-lite"/>
    </source>
</evidence>
<dbReference type="Proteomes" id="UP000053095">
    <property type="component" value="Unassembled WGS sequence"/>
</dbReference>
<reference evidence="3" key="1">
    <citation type="journal article" date="2015" name="Genome Announc.">
        <title>Draft genome sequence of Talaromyces cellulolyticus strain Y-94, a source of lignocellulosic biomass-degrading enzymes.</title>
        <authorList>
            <person name="Fujii T."/>
            <person name="Koike H."/>
            <person name="Sawayama S."/>
            <person name="Yano S."/>
            <person name="Inoue H."/>
        </authorList>
    </citation>
    <scope>NUCLEOTIDE SEQUENCE [LARGE SCALE GENOMIC DNA]</scope>
    <source>
        <strain evidence="3">Y-94</strain>
    </source>
</reference>
<feature type="region of interest" description="Disordered" evidence="1">
    <location>
        <begin position="106"/>
        <end position="143"/>
    </location>
</feature>